<proteinExistence type="inferred from homology"/>
<evidence type="ECO:0000313" key="6">
    <source>
        <dbReference type="EMBL" id="OIN98732.1"/>
    </source>
</evidence>
<evidence type="ECO:0000256" key="3">
    <source>
        <dbReference type="SAM" id="SignalP"/>
    </source>
</evidence>
<comment type="caution">
    <text evidence="6">The sequence shown here is derived from an EMBL/GenBank/DDBJ whole genome shotgun (WGS) entry which is preliminary data.</text>
</comment>
<organism evidence="6 7">
    <name type="scientific">Candidatus Desantisbacteria bacterium CG1_02_38_46</name>
    <dbReference type="NCBI Taxonomy" id="1817893"/>
    <lineage>
        <taxon>Bacteria</taxon>
        <taxon>Candidatus Desantisiibacteriota</taxon>
    </lineage>
</organism>
<evidence type="ECO:0000259" key="5">
    <source>
        <dbReference type="Pfam" id="PF05193"/>
    </source>
</evidence>
<evidence type="ECO:0000259" key="4">
    <source>
        <dbReference type="Pfam" id="PF00675"/>
    </source>
</evidence>
<protein>
    <recommendedName>
        <fullName evidence="8">Peptidase M16</fullName>
    </recommendedName>
</protein>
<dbReference type="GO" id="GO:0006508">
    <property type="term" value="P:proteolysis"/>
    <property type="evidence" value="ECO:0007669"/>
    <property type="project" value="InterPro"/>
</dbReference>
<evidence type="ECO:0000256" key="1">
    <source>
        <dbReference type="ARBA" id="ARBA00007261"/>
    </source>
</evidence>
<dbReference type="EMBL" id="MNUO01000005">
    <property type="protein sequence ID" value="OIN98732.1"/>
    <property type="molecule type" value="Genomic_DNA"/>
</dbReference>
<gene>
    <name evidence="6" type="ORF">AUJ66_00560</name>
</gene>
<dbReference type="Pfam" id="PF00675">
    <property type="entry name" value="Peptidase_M16"/>
    <property type="match status" value="1"/>
</dbReference>
<feature type="signal peptide" evidence="3">
    <location>
        <begin position="1"/>
        <end position="19"/>
    </location>
</feature>
<comment type="similarity">
    <text evidence="1 2">Belongs to the peptidase M16 family.</text>
</comment>
<feature type="domain" description="Peptidase M16 C-terminal" evidence="5">
    <location>
        <begin position="187"/>
        <end position="361"/>
    </location>
</feature>
<evidence type="ECO:0008006" key="8">
    <source>
        <dbReference type="Google" id="ProtNLM"/>
    </source>
</evidence>
<dbReference type="Pfam" id="PF05193">
    <property type="entry name" value="Peptidase_M16_C"/>
    <property type="match status" value="1"/>
</dbReference>
<name>A0A1J4SJC3_9BACT</name>
<dbReference type="PANTHER" id="PTHR11851:SF49">
    <property type="entry name" value="MITOCHONDRIAL-PROCESSING PEPTIDASE SUBUNIT ALPHA"/>
    <property type="match status" value="1"/>
</dbReference>
<dbReference type="Proteomes" id="UP000182278">
    <property type="component" value="Unassembled WGS sequence"/>
</dbReference>
<dbReference type="InterPro" id="IPR050361">
    <property type="entry name" value="MPP/UQCRC_Complex"/>
</dbReference>
<feature type="domain" description="Peptidase M16 N-terminal" evidence="4">
    <location>
        <begin position="32"/>
        <end position="180"/>
    </location>
</feature>
<dbReference type="InterPro" id="IPR011249">
    <property type="entry name" value="Metalloenz_LuxS/M16"/>
</dbReference>
<dbReference type="GO" id="GO:0046872">
    <property type="term" value="F:metal ion binding"/>
    <property type="evidence" value="ECO:0007669"/>
    <property type="project" value="InterPro"/>
</dbReference>
<sequence>MKKKFIFLFFILYSFSVHAGIKNVKFDNGLTVLLKEDHRLKIVSIQLWVKVGSRNEDTTTSGISHLIEHMVFKGTQNYPCEVIQDEVEKRGGVINAGTSRDFTYFYVTLPTGQNNLSIGLDILFQMMRKALFPEDELDREKFVIAEEINRRWDNHQSYLWDLFNSVLYSCHPYSQPVLGTSESIRHISKEDILNYYNKFYVPANCTLVVVGDFKERDIIILTQRIFGGERFFQPSKTVDETKVEPIARKNLEIERPVHQAYLIFGTAGPDAVDDDCYSMDILSYILGKGRYSRLYRKLREEKRLVWSVDCSFLTQKEKGPFYISIECNPDKIPLVKEIIFQELKRISNELVSDDEIKRAKSMFETGYLLDVETYSGEAFNLGYYQTIGSYKIALEYLGKILKVTSRSMQRVARKYFNPQNFISVMIMPPGEK</sequence>
<dbReference type="InterPro" id="IPR007863">
    <property type="entry name" value="Peptidase_M16_C"/>
</dbReference>
<dbReference type="InterPro" id="IPR001431">
    <property type="entry name" value="Pept_M16_Zn_BS"/>
</dbReference>
<evidence type="ECO:0000313" key="7">
    <source>
        <dbReference type="Proteomes" id="UP000182278"/>
    </source>
</evidence>
<reference evidence="6 7" key="1">
    <citation type="journal article" date="2016" name="Environ. Microbiol.">
        <title>Genomic resolution of a cold subsurface aquifer community provides metabolic insights for novel microbes adapted to high CO concentrations.</title>
        <authorList>
            <person name="Probst A.J."/>
            <person name="Castelle C.J."/>
            <person name="Singh A."/>
            <person name="Brown C.T."/>
            <person name="Anantharaman K."/>
            <person name="Sharon I."/>
            <person name="Hug L.A."/>
            <person name="Burstein D."/>
            <person name="Emerson J.B."/>
            <person name="Thomas B.C."/>
            <person name="Banfield J.F."/>
        </authorList>
    </citation>
    <scope>NUCLEOTIDE SEQUENCE [LARGE SCALE GENOMIC DNA]</scope>
    <source>
        <strain evidence="6">CG1_02_38_46</strain>
    </source>
</reference>
<dbReference type="SUPFAM" id="SSF63411">
    <property type="entry name" value="LuxS/MPP-like metallohydrolase"/>
    <property type="match status" value="2"/>
</dbReference>
<dbReference type="PROSITE" id="PS00143">
    <property type="entry name" value="INSULINASE"/>
    <property type="match status" value="1"/>
</dbReference>
<dbReference type="GO" id="GO:0004222">
    <property type="term" value="F:metalloendopeptidase activity"/>
    <property type="evidence" value="ECO:0007669"/>
    <property type="project" value="InterPro"/>
</dbReference>
<dbReference type="STRING" id="1817893.AUJ66_00560"/>
<dbReference type="InterPro" id="IPR011765">
    <property type="entry name" value="Pept_M16_N"/>
</dbReference>
<feature type="chain" id="PRO_5012656111" description="Peptidase M16" evidence="3">
    <location>
        <begin position="20"/>
        <end position="432"/>
    </location>
</feature>
<dbReference type="Gene3D" id="3.30.830.10">
    <property type="entry name" value="Metalloenzyme, LuxS/M16 peptidase-like"/>
    <property type="match status" value="2"/>
</dbReference>
<keyword evidence="3" id="KW-0732">Signal</keyword>
<evidence type="ECO:0000256" key="2">
    <source>
        <dbReference type="RuleBase" id="RU004447"/>
    </source>
</evidence>
<dbReference type="AlphaFoldDB" id="A0A1J4SJC3"/>
<dbReference type="PANTHER" id="PTHR11851">
    <property type="entry name" value="METALLOPROTEASE"/>
    <property type="match status" value="1"/>
</dbReference>
<accession>A0A1J4SJC3</accession>